<evidence type="ECO:0000313" key="1">
    <source>
        <dbReference type="EMBL" id="RDX83467.1"/>
    </source>
</evidence>
<feature type="non-terminal residue" evidence="1">
    <location>
        <position position="1"/>
    </location>
</feature>
<dbReference type="Proteomes" id="UP000257109">
    <property type="component" value="Unassembled WGS sequence"/>
</dbReference>
<accession>A0A371FYR6</accession>
<protein>
    <submittedName>
        <fullName evidence="1">Uncharacterized protein</fullName>
    </submittedName>
</protein>
<reference evidence="1" key="1">
    <citation type="submission" date="2018-05" db="EMBL/GenBank/DDBJ databases">
        <title>Draft genome of Mucuna pruriens seed.</title>
        <authorList>
            <person name="Nnadi N.E."/>
            <person name="Vos R."/>
            <person name="Hasami M.H."/>
            <person name="Devisetty U.K."/>
            <person name="Aguiy J.C."/>
        </authorList>
    </citation>
    <scope>NUCLEOTIDE SEQUENCE [LARGE SCALE GENOMIC DNA]</scope>
    <source>
        <strain evidence="1">JCA_2017</strain>
    </source>
</reference>
<name>A0A371FYR6_MUCPR</name>
<gene>
    <name evidence="1" type="ORF">CR513_35608</name>
</gene>
<dbReference type="EMBL" id="QJKJ01007352">
    <property type="protein sequence ID" value="RDX83467.1"/>
    <property type="molecule type" value="Genomic_DNA"/>
</dbReference>
<organism evidence="1 2">
    <name type="scientific">Mucuna pruriens</name>
    <name type="common">Velvet bean</name>
    <name type="synonym">Dolichos pruriens</name>
    <dbReference type="NCBI Taxonomy" id="157652"/>
    <lineage>
        <taxon>Eukaryota</taxon>
        <taxon>Viridiplantae</taxon>
        <taxon>Streptophyta</taxon>
        <taxon>Embryophyta</taxon>
        <taxon>Tracheophyta</taxon>
        <taxon>Spermatophyta</taxon>
        <taxon>Magnoliopsida</taxon>
        <taxon>eudicotyledons</taxon>
        <taxon>Gunneridae</taxon>
        <taxon>Pentapetalae</taxon>
        <taxon>rosids</taxon>
        <taxon>fabids</taxon>
        <taxon>Fabales</taxon>
        <taxon>Fabaceae</taxon>
        <taxon>Papilionoideae</taxon>
        <taxon>50 kb inversion clade</taxon>
        <taxon>NPAAA clade</taxon>
        <taxon>indigoferoid/millettioid clade</taxon>
        <taxon>Phaseoleae</taxon>
        <taxon>Mucuna</taxon>
    </lineage>
</organism>
<keyword evidence="2" id="KW-1185">Reference proteome</keyword>
<proteinExistence type="predicted"/>
<sequence>MFSYCAEKFPPKVIHIWSFTILNIIGDLYFEKGIESHPTNISLQVAHRTINHSLNIVEHILVKDDLPSHRKDYNRHRVGETNLKIGFVQAIDIVDRVVPKNPLDPRFIVPLEKNLTKSLVLEILKTLSHTKRTLKSELRNALSKEGFDVNMDNHLGDTQESIKDKESTALQVPMTRGRLRRLQEEV</sequence>
<dbReference type="AlphaFoldDB" id="A0A371FYR6"/>
<comment type="caution">
    <text evidence="1">The sequence shown here is derived from an EMBL/GenBank/DDBJ whole genome shotgun (WGS) entry which is preliminary data.</text>
</comment>
<evidence type="ECO:0000313" key="2">
    <source>
        <dbReference type="Proteomes" id="UP000257109"/>
    </source>
</evidence>